<dbReference type="Proteomes" id="UP001244341">
    <property type="component" value="Chromosome 2b"/>
</dbReference>
<evidence type="ECO:0000256" key="3">
    <source>
        <dbReference type="ARBA" id="ARBA00022980"/>
    </source>
</evidence>
<dbReference type="InterPro" id="IPR019183">
    <property type="entry name" value="NAA25_NatB_aux_su"/>
</dbReference>
<dbReference type="NCBIfam" id="TIGR03953">
    <property type="entry name" value="rplD_bact"/>
    <property type="match status" value="1"/>
</dbReference>
<dbReference type="InterPro" id="IPR011990">
    <property type="entry name" value="TPR-like_helical_dom_sf"/>
</dbReference>
<feature type="region of interest" description="Disordered" evidence="5">
    <location>
        <begin position="792"/>
        <end position="818"/>
    </location>
</feature>
<protein>
    <recommendedName>
        <fullName evidence="8">50S ribosomal protein L4, chloroplastic</fullName>
    </recommendedName>
</protein>
<keyword evidence="4" id="KW-0687">Ribonucleoprotein</keyword>
<feature type="region of interest" description="Disordered" evidence="5">
    <location>
        <begin position="972"/>
        <end position="1018"/>
    </location>
</feature>
<evidence type="ECO:0000256" key="1">
    <source>
        <dbReference type="ARBA" id="ARBA00006298"/>
    </source>
</evidence>
<comment type="similarity">
    <text evidence="2">Belongs to the universal ribosomal protein uL4 family.</text>
</comment>
<dbReference type="InterPro" id="IPR023574">
    <property type="entry name" value="Ribosomal_uL4_dom_sf"/>
</dbReference>
<organism evidence="6 7">
    <name type="scientific">Tetradesmus obliquus</name>
    <name type="common">Green alga</name>
    <name type="synonym">Acutodesmus obliquus</name>
    <dbReference type="NCBI Taxonomy" id="3088"/>
    <lineage>
        <taxon>Eukaryota</taxon>
        <taxon>Viridiplantae</taxon>
        <taxon>Chlorophyta</taxon>
        <taxon>core chlorophytes</taxon>
        <taxon>Chlorophyceae</taxon>
        <taxon>CS clade</taxon>
        <taxon>Sphaeropleales</taxon>
        <taxon>Scenedesmaceae</taxon>
        <taxon>Tetradesmus</taxon>
    </lineage>
</organism>
<dbReference type="PANTHER" id="PTHR22767">
    <property type="entry name" value="N-TERMINAL ACETYLTRANSFERASE-RELATED"/>
    <property type="match status" value="1"/>
</dbReference>
<dbReference type="SUPFAM" id="SSF52166">
    <property type="entry name" value="Ribosomal protein L4"/>
    <property type="match status" value="1"/>
</dbReference>
<dbReference type="Gene3D" id="1.25.40.1040">
    <property type="match status" value="2"/>
</dbReference>
<keyword evidence="7" id="KW-1185">Reference proteome</keyword>
<reference evidence="6 7" key="1">
    <citation type="submission" date="2023-05" db="EMBL/GenBank/DDBJ databases">
        <title>A 100% complete, gapless, phased diploid assembly of the Scenedesmus obliquus UTEX 3031 genome.</title>
        <authorList>
            <person name="Biondi T.C."/>
            <person name="Hanschen E.R."/>
            <person name="Kwon T."/>
            <person name="Eng W."/>
            <person name="Kruse C.P.S."/>
            <person name="Koehler S.I."/>
            <person name="Kunde Y."/>
            <person name="Gleasner C.D."/>
            <person name="You Mak K.T."/>
            <person name="Polle J."/>
            <person name="Hovde B.T."/>
            <person name="Starkenburg S.R."/>
        </authorList>
    </citation>
    <scope>NUCLEOTIDE SEQUENCE [LARGE SCALE GENOMIC DNA]</scope>
    <source>
        <strain evidence="6 7">DOE0152z</strain>
    </source>
</reference>
<dbReference type="SUPFAM" id="SSF48452">
    <property type="entry name" value="TPR-like"/>
    <property type="match status" value="1"/>
</dbReference>
<dbReference type="Pfam" id="PF09797">
    <property type="entry name" value="NatB_MDM20"/>
    <property type="match status" value="1"/>
</dbReference>
<keyword evidence="3" id="KW-0689">Ribosomal protein</keyword>
<dbReference type="Pfam" id="PF00573">
    <property type="entry name" value="Ribosomal_L4"/>
    <property type="match status" value="1"/>
</dbReference>
<dbReference type="EMBL" id="CP126209">
    <property type="protein sequence ID" value="WIA10638.1"/>
    <property type="molecule type" value="Genomic_DNA"/>
</dbReference>
<sequence>MSRQREQKLAAIYDAFDANNYKSVIKLTTAAIQKYPNEHVFKSLKAVALQRTGKADEAMQLVEHVLAAAPPDDHVLNMLLLVLKPANKMPALLPAYEAACSKAPGDEELMQGLFGCHVRTFNFREQQQVAMKLNKQHPSEQYQWWVVTTIALQAHAAAAQARLQQPTAAADAGANGTAAAGAGAGLGADKLLQLAEAMAARLLGKQQGAAAAAAAAGKASPSWEAVMLYLGLLQAQGKHDAALAALRGPLAAAISLPAERREAEAALLLSKGDLAAAAALYQAAVQEQPDDWALLLLYLDCLLPSTAESQPAISSAAVAQMLTGIEASTLPGCQVGGLAALLVNMQAGESASPSLQERVAAAEAFLASLPATPAAAAAAAAEPPNGAPNSSCSSSSSRAGPLLRGPALAAVELAKRKLLLGLGQQQQLAEALLHYHERLGHVVSCAMDVRSYLPLLTGDSRTMLSRQLQLHAEQATEELQQQQGVGKQQLDLLRRQMAARQIHADLGGPAFDSPQAAAQHAQQLMALYAAALPHYEGLDERERGPADELLWLAAAALVKAAALESRQQQQQQQQGAASGVGYLLQALLVQEAAAKGRPYCAPVRLGLTALHGLVGNARAAAQHFGALDVKHIQHDTLSGQHLLPLQLGLAAADAAEGLLRVSLALFEDHLRDAGDTLMQAFRTGTHTKVLEFVCFKERLERSHSFVLARAEQQLLAISKAAAAAGPEQAAAAAVAAAAALPLSLLGSCDWRGALLPGHALSLGALLVQESCLWLLVCLEAWSKAVKHARSKKKAKKQTAAGSTAATAQQPSDQTQEDQAAEVLQELASVQAALVSCLDGLVSSTSRLLAVPVSDGEANLLSEFDPSSNAGLQALVGWETRLSLQPVLVDMVKAQRQVLQQIYNKAAAMTKRAGHISWAAVAAKPVDVPVKSADGASVGSEQLSLRVAPTDTAKGLVHRYLVYVQQNARRGTASTLTRSEVRGGGKKPYKQKGTGGARRGSSTSPLFPGGGISFGPKPKDWSIKMNKKERRLALATALQSAAADVVVVDSIADAVQDGKTKSLVSTLGKVGAAADKKTLLVLAAADEAVMRAGRNVAKLAINTADAIQVFDVLNADTIVLEKAALEAVKAAYTPAAEAAAQ</sequence>
<evidence type="ECO:0000256" key="5">
    <source>
        <dbReference type="SAM" id="MobiDB-lite"/>
    </source>
</evidence>
<evidence type="ECO:0000313" key="6">
    <source>
        <dbReference type="EMBL" id="WIA10638.1"/>
    </source>
</evidence>
<gene>
    <name evidence="6" type="ORF">OEZ85_010819</name>
</gene>
<dbReference type="PANTHER" id="PTHR22767:SF3">
    <property type="entry name" value="N-ALPHA-ACETYLTRANSFERASE 25, NATB AUXILIARY SUBUNIT"/>
    <property type="match status" value="1"/>
</dbReference>
<comment type="similarity">
    <text evidence="1">Belongs to the MDM20/NAA25 family.</text>
</comment>
<dbReference type="HAMAP" id="MF_01328_B">
    <property type="entry name" value="Ribosomal_uL4_B"/>
    <property type="match status" value="1"/>
</dbReference>
<dbReference type="InterPro" id="IPR013005">
    <property type="entry name" value="Ribosomal_uL4-like"/>
</dbReference>
<evidence type="ECO:0008006" key="8">
    <source>
        <dbReference type="Google" id="ProtNLM"/>
    </source>
</evidence>
<dbReference type="InterPro" id="IPR002136">
    <property type="entry name" value="Ribosomal_uL4"/>
</dbReference>
<evidence type="ECO:0000256" key="4">
    <source>
        <dbReference type="ARBA" id="ARBA00023274"/>
    </source>
</evidence>
<evidence type="ECO:0000313" key="7">
    <source>
        <dbReference type="Proteomes" id="UP001244341"/>
    </source>
</evidence>
<name>A0ABY8TT36_TETOB</name>
<dbReference type="Gene3D" id="3.40.1370.10">
    <property type="match status" value="1"/>
</dbReference>
<evidence type="ECO:0000256" key="2">
    <source>
        <dbReference type="ARBA" id="ARBA00010528"/>
    </source>
</evidence>
<proteinExistence type="inferred from homology"/>
<accession>A0ABY8TT36</accession>
<feature type="compositionally biased region" description="Low complexity" evidence="5">
    <location>
        <begin position="797"/>
        <end position="809"/>
    </location>
</feature>